<accession>A0A3S5AIZ8</accession>
<organism evidence="2 3">
    <name type="scientific">Protopolystoma xenopodis</name>
    <dbReference type="NCBI Taxonomy" id="117903"/>
    <lineage>
        <taxon>Eukaryota</taxon>
        <taxon>Metazoa</taxon>
        <taxon>Spiralia</taxon>
        <taxon>Lophotrochozoa</taxon>
        <taxon>Platyhelminthes</taxon>
        <taxon>Monogenea</taxon>
        <taxon>Polyopisthocotylea</taxon>
        <taxon>Polystomatidea</taxon>
        <taxon>Polystomatidae</taxon>
        <taxon>Protopolystoma</taxon>
    </lineage>
</organism>
<gene>
    <name evidence="2" type="ORF">PXEA_LOCUS31552</name>
</gene>
<proteinExistence type="predicted"/>
<reference evidence="2" key="1">
    <citation type="submission" date="2018-11" db="EMBL/GenBank/DDBJ databases">
        <authorList>
            <consortium name="Pathogen Informatics"/>
        </authorList>
    </citation>
    <scope>NUCLEOTIDE SEQUENCE</scope>
</reference>
<dbReference type="Proteomes" id="UP000784294">
    <property type="component" value="Unassembled WGS sequence"/>
</dbReference>
<comment type="caution">
    <text evidence="2">The sequence shown here is derived from an EMBL/GenBank/DDBJ whole genome shotgun (WGS) entry which is preliminary data.</text>
</comment>
<protein>
    <submittedName>
        <fullName evidence="2">Uncharacterized protein</fullName>
    </submittedName>
</protein>
<keyword evidence="3" id="KW-1185">Reference proteome</keyword>
<evidence type="ECO:0000256" key="1">
    <source>
        <dbReference type="SAM" id="Phobius"/>
    </source>
</evidence>
<keyword evidence="1" id="KW-0472">Membrane</keyword>
<keyword evidence="1" id="KW-1133">Transmembrane helix</keyword>
<feature type="transmembrane region" description="Helical" evidence="1">
    <location>
        <begin position="65"/>
        <end position="85"/>
    </location>
</feature>
<evidence type="ECO:0000313" key="3">
    <source>
        <dbReference type="Proteomes" id="UP000784294"/>
    </source>
</evidence>
<dbReference type="EMBL" id="CAAALY010256920">
    <property type="protein sequence ID" value="VEL38112.1"/>
    <property type="molecule type" value="Genomic_DNA"/>
</dbReference>
<sequence length="311" mass="33855">MACFGFRQKFDQFFGEKPVKGTPQGVAEEALCSLLAPPGPVVLPPFSLSSFPSSPSLSCPPRLRALVYALFAFLLLLLDLPFFALNRITSLGCLPHSPNWIGQTSQPSEKMKKNRPCVGIAGGVGWHVVDGLATRCSGSADHLVLFDPLRVVQTRYAKRDSSTPPSCRLRDQINWSLEQDNQAAMTTSGLFNITLAVPSAVSDMSLANLGITLLVPSCLTYGVLFGLFPIPYNPGYSEEERVICASRLVQRICDLVIGQMAEENSICAKMEEEIESLRRQVAVSLAGLGLPPFLPDRGLSICRLKQVRLST</sequence>
<keyword evidence="1" id="KW-0812">Transmembrane</keyword>
<evidence type="ECO:0000313" key="2">
    <source>
        <dbReference type="EMBL" id="VEL38112.1"/>
    </source>
</evidence>
<name>A0A3S5AIZ8_9PLAT</name>
<dbReference type="AlphaFoldDB" id="A0A3S5AIZ8"/>